<evidence type="ECO:0000313" key="3">
    <source>
        <dbReference type="Proteomes" id="UP000587527"/>
    </source>
</evidence>
<dbReference type="PROSITE" id="PS51257">
    <property type="entry name" value="PROKAR_LIPOPROTEIN"/>
    <property type="match status" value="1"/>
</dbReference>
<protein>
    <submittedName>
        <fullName evidence="2">Uncharacterized protein</fullName>
    </submittedName>
</protein>
<dbReference type="EMBL" id="JACHMN010000002">
    <property type="protein sequence ID" value="MBB5867877.1"/>
    <property type="molecule type" value="Genomic_DNA"/>
</dbReference>
<accession>A0A841BFL1</accession>
<keyword evidence="1" id="KW-0732">Signal</keyword>
<evidence type="ECO:0000256" key="1">
    <source>
        <dbReference type="SAM" id="SignalP"/>
    </source>
</evidence>
<feature type="chain" id="PRO_5032746226" evidence="1">
    <location>
        <begin position="27"/>
        <end position="145"/>
    </location>
</feature>
<feature type="signal peptide" evidence="1">
    <location>
        <begin position="1"/>
        <end position="26"/>
    </location>
</feature>
<dbReference type="AlphaFoldDB" id="A0A841BFL1"/>
<organism evidence="2 3">
    <name type="scientific">Allocatelliglobosispora scoriae</name>
    <dbReference type="NCBI Taxonomy" id="643052"/>
    <lineage>
        <taxon>Bacteria</taxon>
        <taxon>Bacillati</taxon>
        <taxon>Actinomycetota</taxon>
        <taxon>Actinomycetes</taxon>
        <taxon>Micromonosporales</taxon>
        <taxon>Micromonosporaceae</taxon>
        <taxon>Allocatelliglobosispora</taxon>
    </lineage>
</organism>
<sequence>MRKLTALLGTAAVACALLLTATGAVASGNDQQTGAPLPGAASAGSSGDSKLPAYRIADTQRTIDAAGGATASITFNGCADLYLALPVYARQPVAVSASEMVNGVEWMGSAWIDVRNVRVISGGVQVRLCVDWGSPLPISIHYVWA</sequence>
<name>A0A841BFL1_9ACTN</name>
<reference evidence="2 3" key="1">
    <citation type="submission" date="2020-08" db="EMBL/GenBank/DDBJ databases">
        <title>Sequencing the genomes of 1000 actinobacteria strains.</title>
        <authorList>
            <person name="Klenk H.-P."/>
        </authorList>
    </citation>
    <scope>NUCLEOTIDE SEQUENCE [LARGE SCALE GENOMIC DNA]</scope>
    <source>
        <strain evidence="2 3">DSM 45362</strain>
    </source>
</reference>
<dbReference type="RefSeq" id="WP_184833367.1">
    <property type="nucleotide sequence ID" value="NZ_JACHMN010000002.1"/>
</dbReference>
<evidence type="ECO:0000313" key="2">
    <source>
        <dbReference type="EMBL" id="MBB5867877.1"/>
    </source>
</evidence>
<gene>
    <name evidence="2" type="ORF">F4553_001256</name>
</gene>
<proteinExistence type="predicted"/>
<comment type="caution">
    <text evidence="2">The sequence shown here is derived from an EMBL/GenBank/DDBJ whole genome shotgun (WGS) entry which is preliminary data.</text>
</comment>
<keyword evidence="3" id="KW-1185">Reference proteome</keyword>
<dbReference type="Proteomes" id="UP000587527">
    <property type="component" value="Unassembled WGS sequence"/>
</dbReference>